<name>A0A9E6MP98_9ACTN</name>
<keyword evidence="4" id="KW-1015">Disulfide bond</keyword>
<keyword evidence="5 7" id="KW-0676">Redox-active center</keyword>
<dbReference type="EMBL" id="WPCR01000008">
    <property type="protein sequence ID" value="NHM14495.1"/>
    <property type="molecule type" value="Genomic_DNA"/>
</dbReference>
<accession>A0A9E6MP98</accession>
<dbReference type="Gene3D" id="3.50.50.60">
    <property type="entry name" value="FAD/NAD(P)-binding domain"/>
    <property type="match status" value="2"/>
</dbReference>
<dbReference type="SUPFAM" id="SSF51905">
    <property type="entry name" value="FAD/NAD(P)-binding domain"/>
    <property type="match status" value="1"/>
</dbReference>
<dbReference type="Proteomes" id="UP000636394">
    <property type="component" value="Unassembled WGS sequence"/>
</dbReference>
<sequence length="320" mass="33803">MENENHIPESQASKACTDVIDVAVIGAGPAGMTAALYAERAGFDAVMFERIAPGGQLATTEHVENYPGFPDGTSGFDLAFAMKQQADNFGAKTVNEEVVAVDVTSTPKKITTAFGSYEASCIIVATGARPRKLGVPLEDELAGKGVSYCATCDGNFFRGKTVVVVGGGNTAVADAIFLARLCEKVYLVHRRDRLRATAVYHKRLEACENVEILWNTQVRRLFADSGKLAGIEVENTAEHSAQKLPCEGVFVAVGNEPNVEFLQGALELEGGYVKADETGKTSAAGVFAAGDVRAKMLRQITTAVADGSVAAESAAEFLTL</sequence>
<dbReference type="EC" id="1.8.1.9" evidence="7"/>
<evidence type="ECO:0000256" key="7">
    <source>
        <dbReference type="RuleBase" id="RU003880"/>
    </source>
</evidence>
<evidence type="ECO:0000313" key="12">
    <source>
        <dbReference type="Proteomes" id="UP000636394"/>
    </source>
</evidence>
<dbReference type="KEGG" id="ebz:J7S26_05210"/>
<evidence type="ECO:0000313" key="10">
    <source>
        <dbReference type="EMBL" id="NHM14495.1"/>
    </source>
</evidence>
<evidence type="ECO:0000313" key="13">
    <source>
        <dbReference type="Proteomes" id="UP000671910"/>
    </source>
</evidence>
<evidence type="ECO:0000256" key="4">
    <source>
        <dbReference type="ARBA" id="ARBA00023157"/>
    </source>
</evidence>
<dbReference type="GO" id="GO:0005737">
    <property type="term" value="C:cytoplasm"/>
    <property type="evidence" value="ECO:0007669"/>
    <property type="project" value="InterPro"/>
</dbReference>
<dbReference type="PANTHER" id="PTHR48105">
    <property type="entry name" value="THIOREDOXIN REDUCTASE 1-RELATED-RELATED"/>
    <property type="match status" value="1"/>
</dbReference>
<evidence type="ECO:0000256" key="5">
    <source>
        <dbReference type="ARBA" id="ARBA00023284"/>
    </source>
</evidence>
<comment type="cofactor">
    <cofactor evidence="8">
        <name>FAD</name>
        <dbReference type="ChEBI" id="CHEBI:57692"/>
    </cofactor>
    <text evidence="8">Binds 1 FAD per subunit.</text>
</comment>
<evidence type="ECO:0000256" key="3">
    <source>
        <dbReference type="ARBA" id="ARBA00023002"/>
    </source>
</evidence>
<dbReference type="EMBL" id="CP072829">
    <property type="protein sequence ID" value="QTU83786.1"/>
    <property type="molecule type" value="Genomic_DNA"/>
</dbReference>
<reference evidence="10 12" key="1">
    <citation type="submission" date="2019-11" db="EMBL/GenBank/DDBJ databases">
        <title>Eggerthellaceae novel genus isolated from the rectal contents of marmort.</title>
        <authorList>
            <person name="Zhang G."/>
        </authorList>
    </citation>
    <scope>NUCLEOTIDE SEQUENCE [LARGE SCALE GENOMIC DNA]</scope>
    <source>
        <strain evidence="12">zg-886</strain>
        <strain evidence="10">Zg-886</strain>
    </source>
</reference>
<dbReference type="Proteomes" id="UP000671910">
    <property type="component" value="Chromosome"/>
</dbReference>
<evidence type="ECO:0000256" key="2">
    <source>
        <dbReference type="ARBA" id="ARBA00022827"/>
    </source>
</evidence>
<keyword evidence="12" id="KW-1185">Reference proteome</keyword>
<dbReference type="InterPro" id="IPR008255">
    <property type="entry name" value="Pyr_nucl-diS_OxRdtase_2_AS"/>
</dbReference>
<gene>
    <name evidence="11" type="primary">trxB</name>
    <name evidence="10" type="ORF">GMI68_06920</name>
    <name evidence="11" type="ORF">J7S26_05210</name>
</gene>
<comment type="subunit">
    <text evidence="7">Homodimer.</text>
</comment>
<dbReference type="InterPro" id="IPR050097">
    <property type="entry name" value="Ferredoxin-NADP_redctase_2"/>
</dbReference>
<dbReference type="NCBIfam" id="TIGR01292">
    <property type="entry name" value="TRX_reduct"/>
    <property type="match status" value="1"/>
</dbReference>
<dbReference type="AlphaFoldDB" id="A0A9E6MP98"/>
<organism evidence="11 13">
    <name type="scientific">Xiamenia xianingshaonis</name>
    <dbReference type="NCBI Taxonomy" id="2682776"/>
    <lineage>
        <taxon>Bacteria</taxon>
        <taxon>Bacillati</taxon>
        <taxon>Actinomycetota</taxon>
        <taxon>Coriobacteriia</taxon>
        <taxon>Eggerthellales</taxon>
        <taxon>Eggerthellaceae</taxon>
        <taxon>Xiamenia</taxon>
    </lineage>
</organism>
<dbReference type="RefSeq" id="WP_166339789.1">
    <property type="nucleotide sequence ID" value="NZ_CP072829.1"/>
</dbReference>
<keyword evidence="1 7" id="KW-0285">Flavoprotein</keyword>
<dbReference type="InterPro" id="IPR005982">
    <property type="entry name" value="Thioredox_Rdtase"/>
</dbReference>
<proteinExistence type="inferred from homology"/>
<evidence type="ECO:0000313" key="11">
    <source>
        <dbReference type="EMBL" id="QTU83786.1"/>
    </source>
</evidence>
<keyword evidence="2 7" id="KW-0274">FAD</keyword>
<keyword evidence="8" id="KW-0521">NADP</keyword>
<dbReference type="PRINTS" id="PR00469">
    <property type="entry name" value="PNDRDTASEII"/>
</dbReference>
<dbReference type="InterPro" id="IPR036188">
    <property type="entry name" value="FAD/NAD-bd_sf"/>
</dbReference>
<evidence type="ECO:0000259" key="9">
    <source>
        <dbReference type="Pfam" id="PF07992"/>
    </source>
</evidence>
<comment type="catalytic activity">
    <reaction evidence="6 7">
        <text>[thioredoxin]-dithiol + NADP(+) = [thioredoxin]-disulfide + NADPH + H(+)</text>
        <dbReference type="Rhea" id="RHEA:20345"/>
        <dbReference type="Rhea" id="RHEA-COMP:10698"/>
        <dbReference type="Rhea" id="RHEA-COMP:10700"/>
        <dbReference type="ChEBI" id="CHEBI:15378"/>
        <dbReference type="ChEBI" id="CHEBI:29950"/>
        <dbReference type="ChEBI" id="CHEBI:50058"/>
        <dbReference type="ChEBI" id="CHEBI:57783"/>
        <dbReference type="ChEBI" id="CHEBI:58349"/>
        <dbReference type="EC" id="1.8.1.9"/>
    </reaction>
</comment>
<comment type="similarity">
    <text evidence="7">Belongs to the class-II pyridine nucleotide-disulfide oxidoreductase family.</text>
</comment>
<evidence type="ECO:0000256" key="1">
    <source>
        <dbReference type="ARBA" id="ARBA00022630"/>
    </source>
</evidence>
<feature type="domain" description="FAD/NAD(P)-binding" evidence="9">
    <location>
        <begin position="21"/>
        <end position="307"/>
    </location>
</feature>
<dbReference type="InterPro" id="IPR023753">
    <property type="entry name" value="FAD/NAD-binding_dom"/>
</dbReference>
<dbReference type="PRINTS" id="PR00368">
    <property type="entry name" value="FADPNR"/>
</dbReference>
<evidence type="ECO:0000256" key="8">
    <source>
        <dbReference type="RuleBase" id="RU003881"/>
    </source>
</evidence>
<evidence type="ECO:0000256" key="6">
    <source>
        <dbReference type="ARBA" id="ARBA00048132"/>
    </source>
</evidence>
<dbReference type="GO" id="GO:0004791">
    <property type="term" value="F:thioredoxin-disulfide reductase (NADPH) activity"/>
    <property type="evidence" value="ECO:0007669"/>
    <property type="project" value="UniProtKB-UniRule"/>
</dbReference>
<dbReference type="PROSITE" id="PS00573">
    <property type="entry name" value="PYRIDINE_REDOX_2"/>
    <property type="match status" value="1"/>
</dbReference>
<protein>
    <recommendedName>
        <fullName evidence="7">Thioredoxin reductase</fullName>
        <ecNumber evidence="7">1.8.1.9</ecNumber>
    </recommendedName>
</protein>
<reference evidence="11" key="2">
    <citation type="submission" date="2021-04" db="EMBL/GenBank/DDBJ databases">
        <title>Novel species in family Eggerthellaceae.</title>
        <authorList>
            <person name="Zhang G."/>
        </authorList>
    </citation>
    <scope>NUCLEOTIDE SEQUENCE</scope>
    <source>
        <strain evidence="11">Zg-886</strain>
    </source>
</reference>
<dbReference type="GO" id="GO:0019430">
    <property type="term" value="P:removal of superoxide radicals"/>
    <property type="evidence" value="ECO:0007669"/>
    <property type="project" value="UniProtKB-UniRule"/>
</dbReference>
<keyword evidence="3 7" id="KW-0560">Oxidoreductase</keyword>
<dbReference type="Pfam" id="PF07992">
    <property type="entry name" value="Pyr_redox_2"/>
    <property type="match status" value="1"/>
</dbReference>